<reference evidence="2" key="1">
    <citation type="journal article" date="2019" name="Int. J. Syst. Evol. Microbiol.">
        <title>The Global Catalogue of Microorganisms (GCM) 10K type strain sequencing project: providing services to taxonomists for standard genome sequencing and annotation.</title>
        <authorList>
            <consortium name="The Broad Institute Genomics Platform"/>
            <consortium name="The Broad Institute Genome Sequencing Center for Infectious Disease"/>
            <person name="Wu L."/>
            <person name="Ma J."/>
        </authorList>
    </citation>
    <scope>NUCLEOTIDE SEQUENCE [LARGE SCALE GENOMIC DNA]</scope>
    <source>
        <strain evidence="2">IBRC-M 10906</strain>
    </source>
</reference>
<dbReference type="NCBIfam" id="TIGR04312">
    <property type="entry name" value="choice_anch_B"/>
    <property type="match status" value="1"/>
</dbReference>
<dbReference type="SUPFAM" id="SSF51004">
    <property type="entry name" value="C-terminal (heme d1) domain of cytochrome cd1-nitrite reductase"/>
    <property type="match status" value="1"/>
</dbReference>
<protein>
    <submittedName>
        <fullName evidence="1">Choice-of-anchor B family protein</fullName>
    </submittedName>
</protein>
<dbReference type="InterPro" id="IPR011048">
    <property type="entry name" value="Haem_d1_sf"/>
</dbReference>
<keyword evidence="2" id="KW-1185">Reference proteome</keyword>
<evidence type="ECO:0000313" key="2">
    <source>
        <dbReference type="Proteomes" id="UP001597478"/>
    </source>
</evidence>
<name>A0ABW5WF08_9PSEU</name>
<dbReference type="Proteomes" id="UP001597478">
    <property type="component" value="Unassembled WGS sequence"/>
</dbReference>
<dbReference type="EMBL" id="JBHUOF010000047">
    <property type="protein sequence ID" value="MFD2802329.1"/>
    <property type="molecule type" value="Genomic_DNA"/>
</dbReference>
<accession>A0ABW5WF08</accession>
<proteinExistence type="predicted"/>
<dbReference type="InterPro" id="IPR027589">
    <property type="entry name" value="Choice_anch_B"/>
</dbReference>
<organism evidence="1 2">
    <name type="scientific">Prauserella oleivorans</name>
    <dbReference type="NCBI Taxonomy" id="1478153"/>
    <lineage>
        <taxon>Bacteria</taxon>
        <taxon>Bacillati</taxon>
        <taxon>Actinomycetota</taxon>
        <taxon>Actinomycetes</taxon>
        <taxon>Pseudonocardiales</taxon>
        <taxon>Pseudonocardiaceae</taxon>
        <taxon>Prauserella</taxon>
    </lineage>
</organism>
<comment type="caution">
    <text evidence="1">The sequence shown here is derived from an EMBL/GenBank/DDBJ whole genome shotgun (WGS) entry which is preliminary data.</text>
</comment>
<dbReference type="RefSeq" id="WP_377394652.1">
    <property type="nucleotide sequence ID" value="NZ_JBHSAN010000053.1"/>
</dbReference>
<gene>
    <name evidence="1" type="ORF">ACFS2C_23345</name>
</gene>
<dbReference type="Gene3D" id="2.60.120.380">
    <property type="match status" value="1"/>
</dbReference>
<evidence type="ECO:0000313" key="1">
    <source>
        <dbReference type="EMBL" id="MFD2802329.1"/>
    </source>
</evidence>
<dbReference type="PANTHER" id="PTHR38787:SF3">
    <property type="entry name" value="REGULATORY P DOMAIN-CONTAINING PROTEIN"/>
    <property type="match status" value="1"/>
</dbReference>
<dbReference type="PANTHER" id="PTHR38787">
    <property type="entry name" value="REGULATORY P DOMAIN-CONTAINING PROTEIN"/>
    <property type="match status" value="1"/>
</dbReference>
<sequence length="577" mass="61669">MMSPHRVAIASRESGRWRRRVTPLAVGVLLVGLLGSPPASVAATPSEGTVSLAQRAVAWDGQHYAAGSAVFPGATCAVPTGSAVCDRFELTVDVDSAHWDANRGGVEISISWPDPADDFDLHVFKQDSGEQVGQSIGDNPSSGVAEERVFISAASGVYDVLVNPYSVTDSAYDGRAALHSFKKTGKPGGPGGEVPDDPLFDVGCERGLAGPFPCRNVDLAAYLPLSAIGDAGAGNDIWGWTDPQTGREYALMGTTSGTAFVDVTEPTKPAYLGMLPSHQPVETLFASWRDVKVYRDHAYVVSEEPLHGMQVFDLTRLRGVTEPRSWTEDAHYPLFGGAHNVAVNEATGFAYAVGTATCDGGPHMVDIRDPRNPAFAGCVGEDGYTHDTQAVVYDGPDTRFTGREILFNSNEDTLTIVDVTDKANPVQLSRATYGAASYTHHGSLTEDGRYFLLNDELDEQTFGFNTSTYILDVSSLTDPELRGTHVADTPAIDHNLYVKGSRVYEANYRAGLRILDTAPIKSGKLHEVGFFDVYPADDAAEFNGAWSNYPFFASGTVVVSGIEQGLFVLRPSGAAVG</sequence>